<evidence type="ECO:0000313" key="13">
    <source>
        <dbReference type="EMBL" id="AFZ68898.1"/>
    </source>
</evidence>
<comment type="function">
    <text evidence="1 11">Catalyzes the conversion of dihydroorotate to orotate with quinone as electron acceptor.</text>
</comment>
<evidence type="ECO:0000256" key="2">
    <source>
        <dbReference type="ARBA" id="ARBA00004370"/>
    </source>
</evidence>
<protein>
    <recommendedName>
        <fullName evidence="11">Dihydroorotate dehydrogenase (quinone)</fullName>
        <ecNumber evidence="11">1.3.5.2</ecNumber>
    </recommendedName>
    <alternativeName>
        <fullName evidence="11">DHOdehase</fullName>
        <shortName evidence="11">DHOD</shortName>
        <shortName evidence="11">DHODase</shortName>
    </alternativeName>
    <alternativeName>
        <fullName evidence="11">Dihydroorotate oxidase</fullName>
    </alternativeName>
</protein>
<organism evidence="13 14">
    <name type="scientific">Deinococcus peraridilitoris (strain DSM 19664 / LMG 22246 / CIP 109416 / KR-200)</name>
    <dbReference type="NCBI Taxonomy" id="937777"/>
    <lineage>
        <taxon>Bacteria</taxon>
        <taxon>Thermotogati</taxon>
        <taxon>Deinococcota</taxon>
        <taxon>Deinococci</taxon>
        <taxon>Deinococcales</taxon>
        <taxon>Deinococcaceae</taxon>
        <taxon>Deinococcus</taxon>
    </lineage>
</organism>
<keyword evidence="7 11" id="KW-0665">Pyrimidine biosynthesis</keyword>
<feature type="binding site" evidence="11">
    <location>
        <begin position="325"/>
        <end position="326"/>
    </location>
    <ligand>
        <name>FMN</name>
        <dbReference type="ChEBI" id="CHEBI:58210"/>
    </ligand>
</feature>
<dbReference type="GO" id="GO:0005886">
    <property type="term" value="C:plasma membrane"/>
    <property type="evidence" value="ECO:0007669"/>
    <property type="project" value="UniProtKB-SubCell"/>
</dbReference>
<feature type="binding site" evidence="11">
    <location>
        <position position="147"/>
    </location>
    <ligand>
        <name>FMN</name>
        <dbReference type="ChEBI" id="CHEBI:58210"/>
    </ligand>
</feature>
<comment type="cofactor">
    <cofactor evidence="11">
        <name>FMN</name>
        <dbReference type="ChEBI" id="CHEBI:58210"/>
    </cofactor>
    <text evidence="11">Binds 1 FMN per subunit.</text>
</comment>
<dbReference type="Proteomes" id="UP000010467">
    <property type="component" value="Chromosome"/>
</dbReference>
<evidence type="ECO:0000259" key="12">
    <source>
        <dbReference type="Pfam" id="PF01180"/>
    </source>
</evidence>
<dbReference type="HOGENOM" id="CLU_013640_2_0_0"/>
<dbReference type="GO" id="GO:0106430">
    <property type="term" value="F:dihydroorotate dehydrogenase (quinone) activity"/>
    <property type="evidence" value="ECO:0007669"/>
    <property type="project" value="UniProtKB-EC"/>
</dbReference>
<dbReference type="NCBIfam" id="TIGR01036">
    <property type="entry name" value="pyrD_sub2"/>
    <property type="match status" value="1"/>
</dbReference>
<evidence type="ECO:0000256" key="6">
    <source>
        <dbReference type="ARBA" id="ARBA00022643"/>
    </source>
</evidence>
<keyword evidence="8 11" id="KW-0560">Oxidoreductase</keyword>
<dbReference type="GO" id="GO:0044205">
    <property type="term" value="P:'de novo' UMP biosynthetic process"/>
    <property type="evidence" value="ECO:0007669"/>
    <property type="project" value="UniProtKB-UniRule"/>
</dbReference>
<dbReference type="UniPathway" id="UPA00070">
    <property type="reaction ID" value="UER00946"/>
</dbReference>
<keyword evidence="9 11" id="KW-0472">Membrane</keyword>
<feature type="binding site" evidence="11">
    <location>
        <begin position="118"/>
        <end position="122"/>
    </location>
    <ligand>
        <name>substrate</name>
    </ligand>
</feature>
<comment type="pathway">
    <text evidence="3 11">Pyrimidine metabolism; UMP biosynthesis via de novo pathway; orotate from (S)-dihydroorotate (quinone route): step 1/1.</text>
</comment>
<dbReference type="PROSITE" id="PS00912">
    <property type="entry name" value="DHODEHASE_2"/>
    <property type="match status" value="1"/>
</dbReference>
<evidence type="ECO:0000256" key="5">
    <source>
        <dbReference type="ARBA" id="ARBA00022630"/>
    </source>
</evidence>
<dbReference type="Gene3D" id="3.20.20.70">
    <property type="entry name" value="Aldolase class I"/>
    <property type="match status" value="1"/>
</dbReference>
<evidence type="ECO:0000256" key="9">
    <source>
        <dbReference type="ARBA" id="ARBA00023136"/>
    </source>
</evidence>
<dbReference type="InterPro" id="IPR005719">
    <property type="entry name" value="Dihydroorotate_DH_2"/>
</dbReference>
<feature type="binding site" evidence="11">
    <location>
        <begin position="69"/>
        <end position="73"/>
    </location>
    <ligand>
        <name>FMN</name>
        <dbReference type="ChEBI" id="CHEBI:58210"/>
    </ligand>
</feature>
<dbReference type="EC" id="1.3.5.2" evidence="11"/>
<dbReference type="InterPro" id="IPR005720">
    <property type="entry name" value="Dihydroorotate_DH_cat"/>
</dbReference>
<feature type="binding site" evidence="11">
    <location>
        <position position="253"/>
    </location>
    <ligand>
        <name>FMN</name>
        <dbReference type="ChEBI" id="CHEBI:58210"/>
    </ligand>
</feature>
<dbReference type="PROSITE" id="PS00911">
    <property type="entry name" value="DHODEHASE_1"/>
    <property type="match status" value="1"/>
</dbReference>
<dbReference type="InterPro" id="IPR001295">
    <property type="entry name" value="Dihydroorotate_DH_CS"/>
</dbReference>
<feature type="binding site" evidence="11">
    <location>
        <begin position="254"/>
        <end position="255"/>
    </location>
    <ligand>
        <name>substrate</name>
    </ligand>
</feature>
<dbReference type="eggNOG" id="COG0167">
    <property type="taxonomic scope" value="Bacteria"/>
</dbReference>
<evidence type="ECO:0000256" key="11">
    <source>
        <dbReference type="HAMAP-Rule" id="MF_00225"/>
    </source>
</evidence>
<feature type="binding site" evidence="11">
    <location>
        <position position="185"/>
    </location>
    <ligand>
        <name>substrate</name>
    </ligand>
</feature>
<evidence type="ECO:0000256" key="3">
    <source>
        <dbReference type="ARBA" id="ARBA00005161"/>
    </source>
</evidence>
<evidence type="ECO:0000256" key="10">
    <source>
        <dbReference type="ARBA" id="ARBA00048639"/>
    </source>
</evidence>
<dbReference type="PANTHER" id="PTHR48109:SF4">
    <property type="entry name" value="DIHYDROOROTATE DEHYDROGENASE (QUINONE), MITOCHONDRIAL"/>
    <property type="match status" value="1"/>
</dbReference>
<dbReference type="STRING" id="937777.Deipe_3465"/>
<dbReference type="Pfam" id="PF01180">
    <property type="entry name" value="DHO_dh"/>
    <property type="match status" value="1"/>
</dbReference>
<evidence type="ECO:0000256" key="1">
    <source>
        <dbReference type="ARBA" id="ARBA00003125"/>
    </source>
</evidence>
<feature type="active site" description="Nucleophile" evidence="11">
    <location>
        <position position="183"/>
    </location>
</feature>
<comment type="subunit">
    <text evidence="11">Monomer.</text>
</comment>
<keyword evidence="5 11" id="KW-0285">Flavoprotein</keyword>
<feature type="binding site" evidence="11">
    <location>
        <position position="225"/>
    </location>
    <ligand>
        <name>FMN</name>
        <dbReference type="ChEBI" id="CHEBI:58210"/>
    </ligand>
</feature>
<dbReference type="NCBIfam" id="NF003645">
    <property type="entry name" value="PRK05286.1-2"/>
    <property type="match status" value="1"/>
</dbReference>
<dbReference type="InterPro" id="IPR013785">
    <property type="entry name" value="Aldolase_TIM"/>
</dbReference>
<sequence length="364" mass="39395">MPYRRLLKPLLFRLDAENAHHLTLRGLSSAQRLSAGRALLAALYAVPASKRLESHLWDLRFPSPVGLAAGLDKNAQAVDALSRIGLGFLEVGTVTPRPQAGNERPRLFRLPEDKALINRMGFNNEGAQAMARRLAAFVCHPVPVGVNIGKNKDTPNEQAAEDYRECLRELYAYGDFFVVNVSSPNTPGLRSLQGGGELLGLLRAVLQEADVQRVRQLQHKPVLVKIAPDLDDDALQTTVNAVRAAGVQGIIVSNTTLSREGLSSPHRQQAGGLSGQPLRERSTALVRRVYALTQGALPIVASGGVFSAQDAYEKIRAGASLVEIYTALIYEGPEVLRSINEGLEALLQRNGFDNVAQAVGADHR</sequence>
<dbReference type="PATRIC" id="fig|937777.3.peg.3477"/>
<evidence type="ECO:0000313" key="14">
    <source>
        <dbReference type="Proteomes" id="UP000010467"/>
    </source>
</evidence>
<dbReference type="NCBIfam" id="NF003652">
    <property type="entry name" value="PRK05286.2-5"/>
    <property type="match status" value="1"/>
</dbReference>
<feature type="binding site" evidence="11">
    <location>
        <position position="304"/>
    </location>
    <ligand>
        <name>FMN</name>
        <dbReference type="ChEBI" id="CHEBI:58210"/>
    </ligand>
</feature>
<feature type="binding site" evidence="11">
    <location>
        <position position="275"/>
    </location>
    <ligand>
        <name>FMN</name>
        <dbReference type="ChEBI" id="CHEBI:58210"/>
    </ligand>
</feature>
<keyword evidence="14" id="KW-1185">Reference proteome</keyword>
<dbReference type="AlphaFoldDB" id="L0A4T8"/>
<dbReference type="SUPFAM" id="SSF51395">
    <property type="entry name" value="FMN-linked oxidoreductases"/>
    <property type="match status" value="1"/>
</dbReference>
<dbReference type="GO" id="GO:0005737">
    <property type="term" value="C:cytoplasm"/>
    <property type="evidence" value="ECO:0007669"/>
    <property type="project" value="InterPro"/>
</dbReference>
<feature type="binding site" evidence="11">
    <location>
        <position position="93"/>
    </location>
    <ligand>
        <name>FMN</name>
        <dbReference type="ChEBI" id="CHEBI:58210"/>
    </ligand>
</feature>
<comment type="catalytic activity">
    <reaction evidence="10 11">
        <text>(S)-dihydroorotate + a quinone = orotate + a quinol</text>
        <dbReference type="Rhea" id="RHEA:30187"/>
        <dbReference type="ChEBI" id="CHEBI:24646"/>
        <dbReference type="ChEBI" id="CHEBI:30839"/>
        <dbReference type="ChEBI" id="CHEBI:30864"/>
        <dbReference type="ChEBI" id="CHEBI:132124"/>
        <dbReference type="EC" id="1.3.5.2"/>
    </reaction>
</comment>
<dbReference type="RefSeq" id="WP_015237196.1">
    <property type="nucleotide sequence ID" value="NC_019793.1"/>
</dbReference>
<feature type="binding site" evidence="11">
    <location>
        <position position="180"/>
    </location>
    <ligand>
        <name>FMN</name>
        <dbReference type="ChEBI" id="CHEBI:58210"/>
    </ligand>
</feature>
<dbReference type="HAMAP" id="MF_00225">
    <property type="entry name" value="DHO_dh_type2"/>
    <property type="match status" value="1"/>
</dbReference>
<keyword evidence="11" id="KW-1003">Cell membrane</keyword>
<comment type="subcellular location">
    <subcellularLocation>
        <location evidence="11">Cell membrane</location>
        <topology evidence="11">Peripheral membrane protein</topology>
    </subcellularLocation>
    <subcellularLocation>
        <location evidence="2">Membrane</location>
    </subcellularLocation>
</comment>
<reference evidence="14" key="1">
    <citation type="submission" date="2012-03" db="EMBL/GenBank/DDBJ databases">
        <title>Complete sequence of chromosome of Deinococcus peraridilitoris DSM 19664.</title>
        <authorList>
            <person name="Lucas S."/>
            <person name="Copeland A."/>
            <person name="Lapidus A."/>
            <person name="Glavina del Rio T."/>
            <person name="Dalin E."/>
            <person name="Tice H."/>
            <person name="Bruce D."/>
            <person name="Goodwin L."/>
            <person name="Pitluck S."/>
            <person name="Peters L."/>
            <person name="Mikhailova N."/>
            <person name="Lu M."/>
            <person name="Kyrpides N."/>
            <person name="Mavromatis K."/>
            <person name="Ivanova N."/>
            <person name="Brettin T."/>
            <person name="Detter J.C."/>
            <person name="Han C."/>
            <person name="Larimer F."/>
            <person name="Land M."/>
            <person name="Hauser L."/>
            <person name="Markowitz V."/>
            <person name="Cheng J.-F."/>
            <person name="Hugenholtz P."/>
            <person name="Woyke T."/>
            <person name="Wu D."/>
            <person name="Pukall R."/>
            <person name="Steenblock K."/>
            <person name="Brambilla E."/>
            <person name="Klenk H.-P."/>
            <person name="Eisen J.A."/>
        </authorList>
    </citation>
    <scope>NUCLEOTIDE SEQUENCE [LARGE SCALE GENOMIC DNA]</scope>
    <source>
        <strain evidence="14">DSM 19664 / LMG 22246 / CIP 109416 / KR-200</strain>
    </source>
</reference>
<dbReference type="InterPro" id="IPR050074">
    <property type="entry name" value="DHO_dehydrogenase"/>
</dbReference>
<name>L0A4T8_DEIPD</name>
<dbReference type="GO" id="GO:0006207">
    <property type="term" value="P:'de novo' pyrimidine nucleobase biosynthetic process"/>
    <property type="evidence" value="ECO:0007669"/>
    <property type="project" value="UniProtKB-UniRule"/>
</dbReference>
<evidence type="ECO:0000256" key="4">
    <source>
        <dbReference type="ARBA" id="ARBA00005359"/>
    </source>
</evidence>
<feature type="binding site" evidence="11">
    <location>
        <position position="73"/>
    </location>
    <ligand>
        <name>substrate</name>
    </ligand>
</feature>
<dbReference type="PANTHER" id="PTHR48109">
    <property type="entry name" value="DIHYDROOROTATE DEHYDROGENASE (QUINONE), MITOCHONDRIAL-RELATED"/>
    <property type="match status" value="1"/>
</dbReference>
<feature type="binding site" evidence="11">
    <location>
        <position position="180"/>
    </location>
    <ligand>
        <name>substrate</name>
    </ligand>
</feature>
<accession>L0A4T8</accession>
<dbReference type="OrthoDB" id="9802377at2"/>
<dbReference type="KEGG" id="dpd:Deipe_3465"/>
<evidence type="ECO:0000256" key="8">
    <source>
        <dbReference type="ARBA" id="ARBA00023002"/>
    </source>
</evidence>
<dbReference type="CDD" id="cd04738">
    <property type="entry name" value="DHOD_2_like"/>
    <property type="match status" value="1"/>
</dbReference>
<gene>
    <name evidence="11" type="primary">pyrD</name>
    <name evidence="13" type="ordered locus">Deipe_3465</name>
</gene>
<dbReference type="EMBL" id="CP003382">
    <property type="protein sequence ID" value="AFZ68898.1"/>
    <property type="molecule type" value="Genomic_DNA"/>
</dbReference>
<feature type="domain" description="Dihydroorotate dehydrogenase catalytic" evidence="12">
    <location>
        <begin position="52"/>
        <end position="347"/>
    </location>
</feature>
<evidence type="ECO:0000256" key="7">
    <source>
        <dbReference type="ARBA" id="ARBA00022975"/>
    </source>
</evidence>
<keyword evidence="6 11" id="KW-0288">FMN</keyword>
<proteinExistence type="inferred from homology"/>
<comment type="similarity">
    <text evidence="4 11">Belongs to the dihydroorotate dehydrogenase family. Type 2 subfamily.</text>
</comment>